<organism evidence="2 3">
    <name type="scientific">Paenimyroides marinum</name>
    <dbReference type="NCBI Taxonomy" id="1159016"/>
    <lineage>
        <taxon>Bacteria</taxon>
        <taxon>Pseudomonadati</taxon>
        <taxon>Bacteroidota</taxon>
        <taxon>Flavobacteriia</taxon>
        <taxon>Flavobacteriales</taxon>
        <taxon>Flavobacteriaceae</taxon>
        <taxon>Paenimyroides</taxon>
    </lineage>
</organism>
<dbReference type="OrthoDB" id="1447634at2"/>
<name>A0A1H6MLB4_9FLAO</name>
<sequence>METPDVNKVKIYKGLQKILIAILLMFIGPIIIYSSFKNEGHFMYYPVLIFGCLMCLFSMYLFFMGLRTLVSGFFND</sequence>
<keyword evidence="3" id="KW-1185">Reference proteome</keyword>
<protein>
    <submittedName>
        <fullName evidence="2">Uncharacterized protein</fullName>
    </submittedName>
</protein>
<reference evidence="2 3" key="1">
    <citation type="submission" date="2016-10" db="EMBL/GenBank/DDBJ databases">
        <authorList>
            <person name="de Groot N.N."/>
        </authorList>
    </citation>
    <scope>NUCLEOTIDE SEQUENCE [LARGE SCALE GENOMIC DNA]</scope>
    <source>
        <strain evidence="2 3">CGMCC 1.10825</strain>
    </source>
</reference>
<feature type="transmembrane region" description="Helical" evidence="1">
    <location>
        <begin position="18"/>
        <end position="36"/>
    </location>
</feature>
<dbReference type="RefSeq" id="WP_091101743.1">
    <property type="nucleotide sequence ID" value="NZ_FNXE01000047.1"/>
</dbReference>
<evidence type="ECO:0000256" key="1">
    <source>
        <dbReference type="SAM" id="Phobius"/>
    </source>
</evidence>
<dbReference type="EMBL" id="FNXE01000047">
    <property type="protein sequence ID" value="SEH98400.1"/>
    <property type="molecule type" value="Genomic_DNA"/>
</dbReference>
<keyword evidence="1" id="KW-0472">Membrane</keyword>
<proteinExistence type="predicted"/>
<dbReference type="AlphaFoldDB" id="A0A1H6MLB4"/>
<keyword evidence="1" id="KW-1133">Transmembrane helix</keyword>
<dbReference type="Pfam" id="PF19589">
    <property type="entry name" value="DUF6095"/>
    <property type="match status" value="1"/>
</dbReference>
<evidence type="ECO:0000313" key="3">
    <source>
        <dbReference type="Proteomes" id="UP000199634"/>
    </source>
</evidence>
<accession>A0A1H6MLB4</accession>
<evidence type="ECO:0000313" key="2">
    <source>
        <dbReference type="EMBL" id="SEH98400.1"/>
    </source>
</evidence>
<feature type="transmembrane region" description="Helical" evidence="1">
    <location>
        <begin position="42"/>
        <end position="63"/>
    </location>
</feature>
<dbReference type="InterPro" id="IPR046077">
    <property type="entry name" value="DUF6095"/>
</dbReference>
<dbReference type="STRING" id="1159016.SAMN02927937_02536"/>
<gene>
    <name evidence="2" type="ORF">SAMN02927937_02536</name>
</gene>
<keyword evidence="1" id="KW-0812">Transmembrane</keyword>
<dbReference type="Proteomes" id="UP000199634">
    <property type="component" value="Unassembled WGS sequence"/>
</dbReference>